<evidence type="ECO:0000313" key="2">
    <source>
        <dbReference type="EMBL" id="ETN73675.1"/>
    </source>
</evidence>
<dbReference type="OrthoDB" id="5859153at2759"/>
<feature type="domain" description="F-box" evidence="1">
    <location>
        <begin position="33"/>
        <end position="68"/>
    </location>
</feature>
<protein>
    <submittedName>
        <fullName evidence="2">F-box domain protein</fullName>
    </submittedName>
</protein>
<evidence type="ECO:0000259" key="1">
    <source>
        <dbReference type="Pfam" id="PF00646"/>
    </source>
</evidence>
<dbReference type="Proteomes" id="UP000053676">
    <property type="component" value="Unassembled WGS sequence"/>
</dbReference>
<evidence type="ECO:0000313" key="3">
    <source>
        <dbReference type="Proteomes" id="UP000053676"/>
    </source>
</evidence>
<dbReference type="EMBL" id="KI660422">
    <property type="protein sequence ID" value="ETN73675.1"/>
    <property type="molecule type" value="Genomic_DNA"/>
</dbReference>
<reference evidence="3" key="1">
    <citation type="journal article" date="2014" name="Nat. Genet.">
        <title>Genome of the human hookworm Necator americanus.</title>
        <authorList>
            <person name="Tang Y.T."/>
            <person name="Gao X."/>
            <person name="Rosa B.A."/>
            <person name="Abubucker S."/>
            <person name="Hallsworth-Pepin K."/>
            <person name="Martin J."/>
            <person name="Tyagi R."/>
            <person name="Heizer E."/>
            <person name="Zhang X."/>
            <person name="Bhonagiri-Palsikar V."/>
            <person name="Minx P."/>
            <person name="Warren W.C."/>
            <person name="Wang Q."/>
            <person name="Zhan B."/>
            <person name="Hotez P.J."/>
            <person name="Sternberg P.W."/>
            <person name="Dougall A."/>
            <person name="Gaze S.T."/>
            <person name="Mulvenna J."/>
            <person name="Sotillo J."/>
            <person name="Ranganathan S."/>
            <person name="Rabelo E.M."/>
            <person name="Wilson R.K."/>
            <person name="Felgner P.L."/>
            <person name="Bethony J."/>
            <person name="Hawdon J.M."/>
            <person name="Gasser R.B."/>
            <person name="Loukas A."/>
            <person name="Mitreva M."/>
        </authorList>
    </citation>
    <scope>NUCLEOTIDE SEQUENCE [LARGE SCALE GENOMIC DNA]</scope>
</reference>
<dbReference type="AlphaFoldDB" id="W2SVJ8"/>
<dbReference type="KEGG" id="nai:NECAME_00763"/>
<proteinExistence type="predicted"/>
<accession>W2SVJ8</accession>
<gene>
    <name evidence="2" type="ORF">NECAME_00763</name>
</gene>
<name>W2SVJ8_NECAM</name>
<sequence>MERIFYFTVMEEEADPMECFDVDVFESKFIRWGELPPHIKITVLQNLPYPTLRNFMFLSKESYALASTVVTDAYGVYLLDMNFLAGLRDDVRRC</sequence>
<dbReference type="Pfam" id="PF00646">
    <property type="entry name" value="F-box"/>
    <property type="match status" value="1"/>
</dbReference>
<dbReference type="InterPro" id="IPR001810">
    <property type="entry name" value="F-box_dom"/>
</dbReference>
<keyword evidence="3" id="KW-1185">Reference proteome</keyword>
<organism evidence="2 3">
    <name type="scientific">Necator americanus</name>
    <name type="common">Human hookworm</name>
    <dbReference type="NCBI Taxonomy" id="51031"/>
    <lineage>
        <taxon>Eukaryota</taxon>
        <taxon>Metazoa</taxon>
        <taxon>Ecdysozoa</taxon>
        <taxon>Nematoda</taxon>
        <taxon>Chromadorea</taxon>
        <taxon>Rhabditida</taxon>
        <taxon>Rhabditina</taxon>
        <taxon>Rhabditomorpha</taxon>
        <taxon>Strongyloidea</taxon>
        <taxon>Ancylostomatidae</taxon>
        <taxon>Bunostominae</taxon>
        <taxon>Necator</taxon>
    </lineage>
</organism>